<name>A0A3N1GNP6_9ACTN</name>
<feature type="signal peptide" evidence="1">
    <location>
        <begin position="1"/>
        <end position="25"/>
    </location>
</feature>
<dbReference type="InterPro" id="IPR016047">
    <property type="entry name" value="M23ase_b-sheet_dom"/>
</dbReference>
<dbReference type="Gene3D" id="2.70.70.10">
    <property type="entry name" value="Glucose Permease (Domain IIA)"/>
    <property type="match status" value="1"/>
</dbReference>
<reference evidence="3 4" key="1">
    <citation type="submission" date="2018-11" db="EMBL/GenBank/DDBJ databases">
        <title>Sequencing the genomes of 1000 actinobacteria strains.</title>
        <authorList>
            <person name="Klenk H.-P."/>
        </authorList>
    </citation>
    <scope>NUCLEOTIDE SEQUENCE [LARGE SCALE GENOMIC DNA]</scope>
    <source>
        <strain evidence="3 4">DSM 43634</strain>
    </source>
</reference>
<dbReference type="RefSeq" id="WP_084556814.1">
    <property type="nucleotide sequence ID" value="NZ_RJKL01000001.1"/>
</dbReference>
<dbReference type="Proteomes" id="UP000271683">
    <property type="component" value="Unassembled WGS sequence"/>
</dbReference>
<dbReference type="AlphaFoldDB" id="A0A3N1GNP6"/>
<dbReference type="CDD" id="cd12797">
    <property type="entry name" value="M23_peptidase"/>
    <property type="match status" value="1"/>
</dbReference>
<dbReference type="Pfam" id="PF01551">
    <property type="entry name" value="Peptidase_M23"/>
    <property type="match status" value="1"/>
</dbReference>
<keyword evidence="3" id="KW-0378">Hydrolase</keyword>
<keyword evidence="1" id="KW-0732">Signal</keyword>
<proteinExistence type="predicted"/>
<comment type="caution">
    <text evidence="3">The sequence shown here is derived from an EMBL/GenBank/DDBJ whole genome shotgun (WGS) entry which is preliminary data.</text>
</comment>
<dbReference type="OrthoDB" id="1099523at2"/>
<feature type="chain" id="PRO_5039628350" evidence="1">
    <location>
        <begin position="26"/>
        <end position="302"/>
    </location>
</feature>
<dbReference type="InterPro" id="IPR011055">
    <property type="entry name" value="Dup_hybrid_motif"/>
</dbReference>
<accession>A0A3N1GNP6</accession>
<dbReference type="PANTHER" id="PTHR21666:SF270">
    <property type="entry name" value="MUREIN HYDROLASE ACTIVATOR ENVC"/>
    <property type="match status" value="1"/>
</dbReference>
<dbReference type="GO" id="GO:0004222">
    <property type="term" value="F:metalloendopeptidase activity"/>
    <property type="evidence" value="ECO:0007669"/>
    <property type="project" value="TreeGrafter"/>
</dbReference>
<dbReference type="PANTHER" id="PTHR21666">
    <property type="entry name" value="PEPTIDASE-RELATED"/>
    <property type="match status" value="1"/>
</dbReference>
<dbReference type="InterPro" id="IPR050570">
    <property type="entry name" value="Cell_wall_metabolism_enzyme"/>
</dbReference>
<evidence type="ECO:0000259" key="2">
    <source>
        <dbReference type="Pfam" id="PF01551"/>
    </source>
</evidence>
<gene>
    <name evidence="3" type="ORF">EDD30_4669</name>
</gene>
<dbReference type="SUPFAM" id="SSF51261">
    <property type="entry name" value="Duplicated hybrid motif"/>
    <property type="match status" value="1"/>
</dbReference>
<sequence length="302" mass="30823">MKRRHQRTAALALLAAGTLGGTALAGTPAAASPLRFPADAAEAVTLKAAAVTTSKAAGAAPTKIAATGKVVTGGTALNTRSAPSAGSLRTGTIADGATVSIVCKTAGQFISGTVKNTGFWDRLSDNSFISDAYVQRGDAEIPKCTSTAPLPAASGAWMLPVTAGLVSDFRTEQRPAHDGVDLAAARNTPIRAASSGTVIRVVCNVSQGSCDVDGSPALKGCGWYVEVLHAGNIVTRYCHMVRRPSVTLGQTVARGTILGYVGTSGSSSGPHLHFEVHLGAPATRENAFSPIAFMQVRGLTIR</sequence>
<evidence type="ECO:0000256" key="1">
    <source>
        <dbReference type="SAM" id="SignalP"/>
    </source>
</evidence>
<dbReference type="EMBL" id="RJKL01000001">
    <property type="protein sequence ID" value="ROP31746.1"/>
    <property type="molecule type" value="Genomic_DNA"/>
</dbReference>
<organism evidence="3 4">
    <name type="scientific">Couchioplanes caeruleus</name>
    <dbReference type="NCBI Taxonomy" id="56438"/>
    <lineage>
        <taxon>Bacteria</taxon>
        <taxon>Bacillati</taxon>
        <taxon>Actinomycetota</taxon>
        <taxon>Actinomycetes</taxon>
        <taxon>Micromonosporales</taxon>
        <taxon>Micromonosporaceae</taxon>
        <taxon>Couchioplanes</taxon>
    </lineage>
</organism>
<evidence type="ECO:0000313" key="3">
    <source>
        <dbReference type="EMBL" id="ROP31746.1"/>
    </source>
</evidence>
<evidence type="ECO:0000313" key="4">
    <source>
        <dbReference type="Proteomes" id="UP000271683"/>
    </source>
</evidence>
<feature type="domain" description="M23ase beta-sheet core" evidence="2">
    <location>
        <begin position="177"/>
        <end position="278"/>
    </location>
</feature>
<protein>
    <submittedName>
        <fullName evidence="3">Murein DD-endopeptidase MepM/ murein hydrolase activator NlpD</fullName>
    </submittedName>
</protein>